<accession>A0A6J8DN47</accession>
<name>A0A6J8DN47_MYTCO</name>
<protein>
    <recommendedName>
        <fullName evidence="1">CARD domain-containing protein</fullName>
    </recommendedName>
</protein>
<dbReference type="EMBL" id="CACVKT020007665">
    <property type="protein sequence ID" value="CAC5410008.1"/>
    <property type="molecule type" value="Genomic_DNA"/>
</dbReference>
<dbReference type="CDD" id="cd01670">
    <property type="entry name" value="Death"/>
    <property type="match status" value="1"/>
</dbReference>
<sequence length="382" mass="44100">MEETEWNDMVENYPRNTQMVKFLTLIDLRENGKRFKDLAKGLSEMKITTHTLCMMRRRKQVISSIPDDILDSVPTDEILDNISTQIGKMVFQLGIELGLSIADLENIDKCNCDLTAQSKEVLFTWRRDRLVRPTIRVLEQALVNSRKGARCLEEVVNNVDPKTLRAVETVTDRIRDNADRMIQNIQISQILDHMMTHLVISVDDRCEIEHYPRQDDQNKALLDIVIKRREPAYSVFVDGLRNYGYEDIANDLKCDTQDISPITALVSAENEGLSDWNVPLYKVRLQKNYLKIITDIQHDSIVDHLITSDVVSVDDGKKIESGKTPQEKNRNLMNILLHKDERGFNEFLKALRKDSIYADLADQIEKTEVTRTDMANLHKCLK</sequence>
<dbReference type="PANTHER" id="PTHR15034">
    <property type="entry name" value="DEATH DOMAIN-CONTAINING PROTEIN CRADD"/>
    <property type="match status" value="1"/>
</dbReference>
<dbReference type="InterPro" id="IPR001315">
    <property type="entry name" value="CARD"/>
</dbReference>
<dbReference type="Pfam" id="PF00619">
    <property type="entry name" value="CARD"/>
    <property type="match status" value="2"/>
</dbReference>
<dbReference type="GO" id="GO:0070513">
    <property type="term" value="F:death domain binding"/>
    <property type="evidence" value="ECO:0007669"/>
    <property type="project" value="InterPro"/>
</dbReference>
<dbReference type="InterPro" id="IPR011029">
    <property type="entry name" value="DEATH-like_dom_sf"/>
</dbReference>
<dbReference type="Proteomes" id="UP000507470">
    <property type="component" value="Unassembled WGS sequence"/>
</dbReference>
<dbReference type="InterPro" id="IPR037939">
    <property type="entry name" value="CRADD"/>
</dbReference>
<dbReference type="Gene3D" id="1.10.533.10">
    <property type="entry name" value="Death Domain, Fas"/>
    <property type="match status" value="3"/>
</dbReference>
<evidence type="ECO:0000313" key="2">
    <source>
        <dbReference type="EMBL" id="CAC5410008.1"/>
    </source>
</evidence>
<dbReference type="AlphaFoldDB" id="A0A6J8DN47"/>
<evidence type="ECO:0000259" key="1">
    <source>
        <dbReference type="PROSITE" id="PS50209"/>
    </source>
</evidence>
<dbReference type="GO" id="GO:0002020">
    <property type="term" value="F:protease binding"/>
    <property type="evidence" value="ECO:0007669"/>
    <property type="project" value="InterPro"/>
</dbReference>
<feature type="domain" description="CARD" evidence="1">
    <location>
        <begin position="166"/>
        <end position="242"/>
    </location>
</feature>
<dbReference type="CDD" id="cd01671">
    <property type="entry name" value="CARD"/>
    <property type="match status" value="2"/>
</dbReference>
<gene>
    <name evidence="2" type="ORF">MCOR_43216</name>
</gene>
<reference evidence="2 3" key="1">
    <citation type="submission" date="2020-06" db="EMBL/GenBank/DDBJ databases">
        <authorList>
            <person name="Li R."/>
            <person name="Bekaert M."/>
        </authorList>
    </citation>
    <scope>NUCLEOTIDE SEQUENCE [LARGE SCALE GENOMIC DNA]</scope>
    <source>
        <strain evidence="3">wild</strain>
    </source>
</reference>
<organism evidence="2 3">
    <name type="scientific">Mytilus coruscus</name>
    <name type="common">Sea mussel</name>
    <dbReference type="NCBI Taxonomy" id="42192"/>
    <lineage>
        <taxon>Eukaryota</taxon>
        <taxon>Metazoa</taxon>
        <taxon>Spiralia</taxon>
        <taxon>Lophotrochozoa</taxon>
        <taxon>Mollusca</taxon>
        <taxon>Bivalvia</taxon>
        <taxon>Autobranchia</taxon>
        <taxon>Pteriomorphia</taxon>
        <taxon>Mytilida</taxon>
        <taxon>Mytiloidea</taxon>
        <taxon>Mytilidae</taxon>
        <taxon>Mytilinae</taxon>
        <taxon>Mytilus</taxon>
    </lineage>
</organism>
<dbReference type="OrthoDB" id="6171380at2759"/>
<dbReference type="PROSITE" id="PS50209">
    <property type="entry name" value="CARD"/>
    <property type="match status" value="2"/>
</dbReference>
<dbReference type="PANTHER" id="PTHR15034:SF5">
    <property type="entry name" value="DEATH DOMAIN-CONTAINING PROTEIN CRADD"/>
    <property type="match status" value="1"/>
</dbReference>
<dbReference type="GO" id="GO:0042981">
    <property type="term" value="P:regulation of apoptotic process"/>
    <property type="evidence" value="ECO:0007669"/>
    <property type="project" value="InterPro"/>
</dbReference>
<evidence type="ECO:0000313" key="3">
    <source>
        <dbReference type="Proteomes" id="UP000507470"/>
    </source>
</evidence>
<feature type="domain" description="CARD" evidence="1">
    <location>
        <begin position="285"/>
        <end position="353"/>
    </location>
</feature>
<proteinExistence type="predicted"/>
<dbReference type="SUPFAM" id="SSF47986">
    <property type="entry name" value="DEATH domain"/>
    <property type="match status" value="3"/>
</dbReference>
<keyword evidence="3" id="KW-1185">Reference proteome</keyword>